<organism evidence="2 3">
    <name type="scientific">Cylindrotheca closterium</name>
    <dbReference type="NCBI Taxonomy" id="2856"/>
    <lineage>
        <taxon>Eukaryota</taxon>
        <taxon>Sar</taxon>
        <taxon>Stramenopiles</taxon>
        <taxon>Ochrophyta</taxon>
        <taxon>Bacillariophyta</taxon>
        <taxon>Bacillariophyceae</taxon>
        <taxon>Bacillariophycidae</taxon>
        <taxon>Bacillariales</taxon>
        <taxon>Bacillariaceae</taxon>
        <taxon>Cylindrotheca</taxon>
    </lineage>
</organism>
<dbReference type="Proteomes" id="UP001295423">
    <property type="component" value="Unassembled WGS sequence"/>
</dbReference>
<gene>
    <name evidence="2" type="ORF">CYCCA115_LOCUS1190</name>
</gene>
<dbReference type="Gene3D" id="3.90.79.10">
    <property type="entry name" value="Nucleoside Triphosphate Pyrophosphohydrolase"/>
    <property type="match status" value="1"/>
</dbReference>
<protein>
    <recommendedName>
        <fullName evidence="1">Nudix hydrolase domain-containing protein</fullName>
    </recommendedName>
</protein>
<sequence>MYRCPIKSHGEFEERKPLPRWLSVLPPSVRKVIGSPLLTIAIVVLLLQVYAVGHNSSNNSNSSNSKSSKKSIYKGTQFWNDEDTLDVKTLYETPFARFQIHKVKAGKNIINDWLWYDEMDAVNILVQEAESGKFVLFRQKKYANPGPPTLAIVGGLIEPGETSLEAAKRELMEELQMASTDWISMGKYRVSVNRGGGHTHTFLAKNAVKVTDNNVEVVGQADWERQDVVKCTEEELLQYVLDGKFGEIKWTATVAMSLLRLRS</sequence>
<accession>A0AAD2FBK4</accession>
<reference evidence="2" key="1">
    <citation type="submission" date="2023-08" db="EMBL/GenBank/DDBJ databases">
        <authorList>
            <person name="Audoor S."/>
            <person name="Bilcke G."/>
        </authorList>
    </citation>
    <scope>NUCLEOTIDE SEQUENCE</scope>
</reference>
<dbReference type="PROSITE" id="PS51462">
    <property type="entry name" value="NUDIX"/>
    <property type="match status" value="1"/>
</dbReference>
<evidence type="ECO:0000313" key="3">
    <source>
        <dbReference type="Proteomes" id="UP001295423"/>
    </source>
</evidence>
<dbReference type="AlphaFoldDB" id="A0AAD2FBK4"/>
<dbReference type="SUPFAM" id="SSF55811">
    <property type="entry name" value="Nudix"/>
    <property type="match status" value="1"/>
</dbReference>
<name>A0AAD2FBK4_9STRA</name>
<keyword evidence="3" id="KW-1185">Reference proteome</keyword>
<dbReference type="InterPro" id="IPR000086">
    <property type="entry name" value="NUDIX_hydrolase_dom"/>
</dbReference>
<evidence type="ECO:0000259" key="1">
    <source>
        <dbReference type="PROSITE" id="PS51462"/>
    </source>
</evidence>
<evidence type="ECO:0000313" key="2">
    <source>
        <dbReference type="EMBL" id="CAJ1926118.1"/>
    </source>
</evidence>
<dbReference type="Pfam" id="PF00293">
    <property type="entry name" value="NUDIX"/>
    <property type="match status" value="1"/>
</dbReference>
<dbReference type="CDD" id="cd03424">
    <property type="entry name" value="NUDIX_ADPRase_Nudt5_UGPPase_Nudt14"/>
    <property type="match status" value="1"/>
</dbReference>
<dbReference type="EMBL" id="CAKOGP040000002">
    <property type="protein sequence ID" value="CAJ1926118.1"/>
    <property type="molecule type" value="Genomic_DNA"/>
</dbReference>
<dbReference type="InterPro" id="IPR015797">
    <property type="entry name" value="NUDIX_hydrolase-like_dom_sf"/>
</dbReference>
<feature type="domain" description="Nudix hydrolase" evidence="1">
    <location>
        <begin position="117"/>
        <end position="253"/>
    </location>
</feature>
<proteinExistence type="predicted"/>
<comment type="caution">
    <text evidence="2">The sequence shown here is derived from an EMBL/GenBank/DDBJ whole genome shotgun (WGS) entry which is preliminary data.</text>
</comment>